<protein>
    <submittedName>
        <fullName evidence="5">Glycoside hydrolase family 65 protein</fullName>
    </submittedName>
</protein>
<dbReference type="InterPro" id="IPR012341">
    <property type="entry name" value="6hp_glycosidase-like_sf"/>
</dbReference>
<proteinExistence type="inferred from homology"/>
<dbReference type="RefSeq" id="WP_220248039.1">
    <property type="nucleotide sequence ID" value="NZ_JAICCF010000001.1"/>
</dbReference>
<dbReference type="Gene3D" id="1.50.10.10">
    <property type="match status" value="1"/>
</dbReference>
<comment type="similarity">
    <text evidence="1">Belongs to the glycosyl hydrolase 65 family.</text>
</comment>
<dbReference type="Pfam" id="PF03633">
    <property type="entry name" value="Glyco_hydro_65C"/>
    <property type="match status" value="1"/>
</dbReference>
<dbReference type="InterPro" id="IPR005194">
    <property type="entry name" value="Glyco_hydro_65_C"/>
</dbReference>
<dbReference type="InterPro" id="IPR037018">
    <property type="entry name" value="GH65_N"/>
</dbReference>
<dbReference type="InterPro" id="IPR011013">
    <property type="entry name" value="Gal_mutarotase_sf_dom"/>
</dbReference>
<dbReference type="Pfam" id="PF03632">
    <property type="entry name" value="Glyco_hydro_65m"/>
    <property type="match status" value="1"/>
</dbReference>
<evidence type="ECO:0000313" key="5">
    <source>
        <dbReference type="EMBL" id="MBW8682800.1"/>
    </source>
</evidence>
<evidence type="ECO:0000259" key="2">
    <source>
        <dbReference type="Pfam" id="PF03632"/>
    </source>
</evidence>
<dbReference type="NCBIfam" id="NF010380">
    <property type="entry name" value="PRK13807.1"/>
    <property type="match status" value="1"/>
</dbReference>
<keyword evidence="6" id="KW-1185">Reference proteome</keyword>
<evidence type="ECO:0000259" key="4">
    <source>
        <dbReference type="Pfam" id="PF03636"/>
    </source>
</evidence>
<comment type="caution">
    <text evidence="5">The sequence shown here is derived from an EMBL/GenBank/DDBJ whole genome shotgun (WGS) entry which is preliminary data.</text>
</comment>
<dbReference type="Gene3D" id="2.70.98.40">
    <property type="entry name" value="Glycoside hydrolase, family 65, N-terminal domain"/>
    <property type="match status" value="1"/>
</dbReference>
<gene>
    <name evidence="5" type="ORF">K1Y79_00515</name>
</gene>
<dbReference type="Proteomes" id="UP000812961">
    <property type="component" value="Unassembled WGS sequence"/>
</dbReference>
<sequence length="774" mass="88020">MKQYIKVDGWNIIEEGFVPHYNKISESIFSLGNGRMGQRANFEETYSGETLQGNYVAGVYYPDKTRVGWWKNGYPEYFAKVLNAANWIGIGLRIDGEVLDLHTAQVNDFRRVLNMQEGYLQRSFTATLASGKQVRVTATRFCSIVQDETGAIRYSITPVNFSGALEVTSSIDGDIKNQDANYDEKFWEEVSATVQHTSAFITMKTKKTGFQVCTGMQFNIHQEGKPLPLQVTPVQREKYVGLVTTVQVNEGQETIIYKYAANLSSENHAIAALANNCELAVNKAAVKGFEVMLQEQAAAWAMKWKESDIIIEGDPAAQQGIRFNIFQLNQTYTGEDARLNIGPKGFTGEKYGGSTYWDTEAYCIPFYLATAEPQVARNLLVYRYKQLGKAIENAAKLGFNNGAALYPMVTMNGEECHNEWEITFEEIHRNAAIAFAIYNYIRYTGDAAYLAEYGAEVLIGIARFWAQRVNWSEARSQYVMLGVTGPNEYENNVNNNWYTNTMATWCLQYATEALEHVKATAADRYEAIIRQTAFDASQELEKWQHVIDNMYYPVDEQQGVFLQQDGYMDKEQILVKDLDPAQRPLNQKWSWDRILRSCYIKQADVLQGLYFLEDRYDMDTLRRNFDFYEPRTVHESSLSPCVHAILAAKLGDEKRAHEFYLRTSRLDLDDYNNDTEDGLHITSMAGTWMSVVEGFAGMRVRDGQLQFTPFLPGKWQSFAFNIRFRGRILKVKVNQQGVNIENDSTKDITVLVYGEAIEVPAGKTVTTKQGNLVN</sequence>
<name>A0ABS7G673_9BACT</name>
<dbReference type="InterPro" id="IPR008928">
    <property type="entry name" value="6-hairpin_glycosidase_sf"/>
</dbReference>
<feature type="domain" description="Glycoside hydrolase family 65 C-terminal" evidence="3">
    <location>
        <begin position="698"/>
        <end position="759"/>
    </location>
</feature>
<feature type="domain" description="Glycoside hydrolase family 65 N-terminal" evidence="4">
    <location>
        <begin position="13"/>
        <end position="265"/>
    </location>
</feature>
<evidence type="ECO:0000259" key="3">
    <source>
        <dbReference type="Pfam" id="PF03633"/>
    </source>
</evidence>
<dbReference type="InterPro" id="IPR017045">
    <property type="entry name" value="Malt_Pase/Glycosyl_Hdrlase"/>
</dbReference>
<dbReference type="InterPro" id="IPR005196">
    <property type="entry name" value="Glyco_hydro_65_N"/>
</dbReference>
<dbReference type="Pfam" id="PF03636">
    <property type="entry name" value="Glyco_hydro_65N"/>
    <property type="match status" value="1"/>
</dbReference>
<dbReference type="PANTHER" id="PTHR11051">
    <property type="entry name" value="GLYCOSYL HYDROLASE-RELATED"/>
    <property type="match status" value="1"/>
</dbReference>
<dbReference type="GO" id="GO:0016787">
    <property type="term" value="F:hydrolase activity"/>
    <property type="evidence" value="ECO:0007669"/>
    <property type="project" value="UniProtKB-KW"/>
</dbReference>
<dbReference type="PANTHER" id="PTHR11051:SF14">
    <property type="entry name" value="MALTOSE PHOSPHORYLASE"/>
    <property type="match status" value="1"/>
</dbReference>
<dbReference type="SUPFAM" id="SSF48208">
    <property type="entry name" value="Six-hairpin glycosidases"/>
    <property type="match status" value="1"/>
</dbReference>
<dbReference type="SUPFAM" id="SSF74650">
    <property type="entry name" value="Galactose mutarotase-like"/>
    <property type="match status" value="1"/>
</dbReference>
<organism evidence="5 6">
    <name type="scientific">Chitinophaga rhizophila</name>
    <dbReference type="NCBI Taxonomy" id="2866212"/>
    <lineage>
        <taxon>Bacteria</taxon>
        <taxon>Pseudomonadati</taxon>
        <taxon>Bacteroidota</taxon>
        <taxon>Chitinophagia</taxon>
        <taxon>Chitinophagales</taxon>
        <taxon>Chitinophagaceae</taxon>
        <taxon>Chitinophaga</taxon>
    </lineage>
</organism>
<evidence type="ECO:0000313" key="6">
    <source>
        <dbReference type="Proteomes" id="UP000812961"/>
    </source>
</evidence>
<dbReference type="InterPro" id="IPR005195">
    <property type="entry name" value="Glyco_hydro_65_M"/>
</dbReference>
<dbReference type="Gene3D" id="2.60.420.10">
    <property type="entry name" value="Maltose phosphorylase, domain 3"/>
    <property type="match status" value="1"/>
</dbReference>
<accession>A0ABS7G673</accession>
<keyword evidence="5" id="KW-0378">Hydrolase</keyword>
<dbReference type="EMBL" id="JAICCF010000001">
    <property type="protein sequence ID" value="MBW8682800.1"/>
    <property type="molecule type" value="Genomic_DNA"/>
</dbReference>
<feature type="domain" description="Glycoside hydrolase family 65 central catalytic" evidence="2">
    <location>
        <begin position="322"/>
        <end position="689"/>
    </location>
</feature>
<reference evidence="5 6" key="1">
    <citation type="submission" date="2021-08" db="EMBL/GenBank/DDBJ databases">
        <title>The genome sequence of Chitinophaga sp. B61.</title>
        <authorList>
            <person name="Zhang X."/>
        </authorList>
    </citation>
    <scope>NUCLEOTIDE SEQUENCE [LARGE SCALE GENOMIC DNA]</scope>
    <source>
        <strain evidence="5 6">B61</strain>
    </source>
</reference>
<evidence type="ECO:0000256" key="1">
    <source>
        <dbReference type="ARBA" id="ARBA00006768"/>
    </source>
</evidence>
<dbReference type="PIRSF" id="PIRSF036289">
    <property type="entry name" value="Glycosyl_hydrolase_malt_phosph"/>
    <property type="match status" value="1"/>
</dbReference>